<name>A0A8S5MTW8_9VIRU</name>
<dbReference type="InterPro" id="IPR036881">
    <property type="entry name" value="Glyco_hydro_3_C_sf"/>
</dbReference>
<dbReference type="Gene3D" id="2.60.40.10">
    <property type="entry name" value="Immunoglobulins"/>
    <property type="match status" value="1"/>
</dbReference>
<dbReference type="PANTHER" id="PTHR42721">
    <property type="entry name" value="SUGAR HYDROLASE-RELATED"/>
    <property type="match status" value="1"/>
</dbReference>
<keyword evidence="3" id="KW-0378">Hydrolase</keyword>
<dbReference type="SUPFAM" id="SSF52279">
    <property type="entry name" value="Beta-D-glucan exohydrolase, C-terminal domain"/>
    <property type="match status" value="1"/>
</dbReference>
<organism evidence="5">
    <name type="scientific">Inoviridae sp. ctDEu7</name>
    <dbReference type="NCBI Taxonomy" id="2826759"/>
    <lineage>
        <taxon>Viruses</taxon>
        <taxon>Monodnaviria</taxon>
        <taxon>Loebvirae</taxon>
        <taxon>Hofneiviricota</taxon>
        <taxon>Faserviricetes</taxon>
        <taxon>Tubulavirales</taxon>
        <taxon>Inoviridae</taxon>
    </lineage>
</organism>
<dbReference type="GO" id="GO:0031222">
    <property type="term" value="P:arabinan catabolic process"/>
    <property type="evidence" value="ECO:0007669"/>
    <property type="project" value="TreeGrafter"/>
</dbReference>
<dbReference type="InterPro" id="IPR036962">
    <property type="entry name" value="Glyco_hydro_3_N_sf"/>
</dbReference>
<evidence type="ECO:0000256" key="1">
    <source>
        <dbReference type="ARBA" id="ARBA00005336"/>
    </source>
</evidence>
<reference evidence="5" key="1">
    <citation type="journal article" date="2021" name="Proc. Natl. Acad. Sci. U.S.A.">
        <title>A Catalog of Tens of Thousands of Viruses from Human Metagenomes Reveals Hidden Associations with Chronic Diseases.</title>
        <authorList>
            <person name="Tisza M.J."/>
            <person name="Buck C.B."/>
        </authorList>
    </citation>
    <scope>NUCLEOTIDE SEQUENCE</scope>
    <source>
        <strain evidence="5">CtDEu7</strain>
    </source>
</reference>
<dbReference type="Pfam" id="PF00933">
    <property type="entry name" value="Glyco_hydro_3"/>
    <property type="match status" value="1"/>
</dbReference>
<dbReference type="Pfam" id="PF01915">
    <property type="entry name" value="Glyco_hydro_3_C"/>
    <property type="match status" value="1"/>
</dbReference>
<dbReference type="SMART" id="SM01217">
    <property type="entry name" value="Fn3_like"/>
    <property type="match status" value="1"/>
</dbReference>
<dbReference type="PANTHER" id="PTHR42721:SF3">
    <property type="entry name" value="BETA-D-XYLOSIDASE 5-RELATED"/>
    <property type="match status" value="1"/>
</dbReference>
<dbReference type="GO" id="GO:0045493">
    <property type="term" value="P:xylan catabolic process"/>
    <property type="evidence" value="ECO:0007669"/>
    <property type="project" value="InterPro"/>
</dbReference>
<evidence type="ECO:0000313" key="5">
    <source>
        <dbReference type="EMBL" id="DAD85797.1"/>
    </source>
</evidence>
<dbReference type="PRINTS" id="PR00133">
    <property type="entry name" value="GLHYDRLASE3"/>
</dbReference>
<protein>
    <submittedName>
        <fullName evidence="5">Putative beta-xylosidase</fullName>
    </submittedName>
</protein>
<keyword evidence="2" id="KW-0732">Signal</keyword>
<evidence type="ECO:0000259" key="4">
    <source>
        <dbReference type="SMART" id="SM01217"/>
    </source>
</evidence>
<dbReference type="Gene3D" id="3.20.20.300">
    <property type="entry name" value="Glycoside hydrolase, family 3, N-terminal domain"/>
    <property type="match status" value="1"/>
</dbReference>
<dbReference type="InterPro" id="IPR013783">
    <property type="entry name" value="Ig-like_fold"/>
</dbReference>
<accession>A0A8S5MTW8</accession>
<feature type="domain" description="Fibronectin type III-like" evidence="4">
    <location>
        <begin position="603"/>
        <end position="671"/>
    </location>
</feature>
<dbReference type="Gene3D" id="3.40.50.1700">
    <property type="entry name" value="Glycoside hydrolase family 3 C-terminal domain"/>
    <property type="match status" value="1"/>
</dbReference>
<dbReference type="GO" id="GO:0046556">
    <property type="term" value="F:alpha-L-arabinofuranosidase activity"/>
    <property type="evidence" value="ECO:0007669"/>
    <property type="project" value="TreeGrafter"/>
</dbReference>
<dbReference type="GO" id="GO:0009044">
    <property type="term" value="F:xylan 1,4-beta-xylosidase activity"/>
    <property type="evidence" value="ECO:0007669"/>
    <property type="project" value="InterPro"/>
</dbReference>
<sequence>MKNYLNESLSAQERAEALVNEMTVEEAASQLRYDAPAVERLGIPAYNWWNEGIHGLARSGVATMFPQAIGLAAMFDTDLVFKVADMTSTEARAKYNEYSKRDDRDIYKGLTLWAPNINIFRDPRWGRGHETYGEDPYLTAECGKAYVKGLQGSGKVLKTAACAKHFAVHSGPEAVRHEFNAEVNWKDLEETYLYAFEELVKKAKVEGVMGAYNRVNGEPSCASEFLMGKLDKWGFDGYFVSDCWAIRDFHEHHMVTSSPVESAAMALKAGCNVNCGCTYVHLLSALDKGLVTEDEIRASCVALMRTRIRLGMFDKSTEYDNIPYSVVSCPEHKAVSYQCAVKSMVLLKNKGILPLDKKSISTIAVIGPNADSRAALEGNYNGTADRYVTFLEGIEDAFEGRVLYAEGCHLYKDRVSGLAQAGDRYAEAEAAAANSDVVILCVGLDATIEGEEGDTGNEFSSGDKNDLRLPESQRELIKRVAKIGKPMIVVCAAGSSINIEHDCDALIHAWYPGSEGGKAIADIIFGKVSPSGKLPVTFYNSADKLPCFTDYAMSDRTYRYTRDNILYPFGYGLTYGDVVVTSLSYDDGKVNVEVENNGADTCDVIELYIKSHCDNAPAYPVLCGFKRIFVKKGEKLDVEIEISDKSFTTVSDIGERKQFAKEFTLYVGTHQPDELSCQLSGTNCMSIEIER</sequence>
<comment type="similarity">
    <text evidence="1">Belongs to the glycosyl hydrolase 3 family.</text>
</comment>
<dbReference type="InterPro" id="IPR017853">
    <property type="entry name" value="GH"/>
</dbReference>
<evidence type="ECO:0000256" key="3">
    <source>
        <dbReference type="ARBA" id="ARBA00022801"/>
    </source>
</evidence>
<dbReference type="SUPFAM" id="SSF51445">
    <property type="entry name" value="(Trans)glycosidases"/>
    <property type="match status" value="1"/>
</dbReference>
<dbReference type="InterPro" id="IPR002772">
    <property type="entry name" value="Glyco_hydro_3_C"/>
</dbReference>
<dbReference type="EMBL" id="BK014988">
    <property type="protein sequence ID" value="DAD85797.1"/>
    <property type="molecule type" value="Genomic_DNA"/>
</dbReference>
<dbReference type="InterPro" id="IPR044993">
    <property type="entry name" value="BXL"/>
</dbReference>
<proteinExistence type="inferred from homology"/>
<dbReference type="InterPro" id="IPR001764">
    <property type="entry name" value="Glyco_hydro_3_N"/>
</dbReference>
<evidence type="ECO:0000256" key="2">
    <source>
        <dbReference type="ARBA" id="ARBA00022729"/>
    </source>
</evidence>
<dbReference type="InterPro" id="IPR026891">
    <property type="entry name" value="Fn3-like"/>
</dbReference>